<reference evidence="1" key="1">
    <citation type="submission" date="2018-05" db="EMBL/GenBank/DDBJ databases">
        <authorList>
            <person name="Lanie J.A."/>
            <person name="Ng W.-L."/>
            <person name="Kazmierczak K.M."/>
            <person name="Andrzejewski T.M."/>
            <person name="Davidsen T.M."/>
            <person name="Wayne K.J."/>
            <person name="Tettelin H."/>
            <person name="Glass J.I."/>
            <person name="Rusch D."/>
            <person name="Podicherti R."/>
            <person name="Tsui H.-C.T."/>
            <person name="Winkler M.E."/>
        </authorList>
    </citation>
    <scope>NUCLEOTIDE SEQUENCE</scope>
</reference>
<protein>
    <submittedName>
        <fullName evidence="1">Uncharacterized protein</fullName>
    </submittedName>
</protein>
<organism evidence="1">
    <name type="scientific">marine metagenome</name>
    <dbReference type="NCBI Taxonomy" id="408172"/>
    <lineage>
        <taxon>unclassified sequences</taxon>
        <taxon>metagenomes</taxon>
        <taxon>ecological metagenomes</taxon>
    </lineage>
</organism>
<feature type="non-terminal residue" evidence="1">
    <location>
        <position position="94"/>
    </location>
</feature>
<accession>A0A383E1L8</accession>
<proteinExistence type="predicted"/>
<dbReference type="InterPro" id="IPR011047">
    <property type="entry name" value="Quinoprotein_ADH-like_sf"/>
</dbReference>
<sequence length="94" mass="10417">MITRRYWGLLVLIVVLSVNSGFAEDWPEFRGAGRLGIWHETGVLEQFPDVGLKARWRVPVHAGYSGPAVAGGRVFVTDFEMTNGMRGTERALAL</sequence>
<evidence type="ECO:0000313" key="1">
    <source>
        <dbReference type="EMBL" id="SVE50611.1"/>
    </source>
</evidence>
<name>A0A383E1L8_9ZZZZ</name>
<dbReference type="SUPFAM" id="SSF50998">
    <property type="entry name" value="Quinoprotein alcohol dehydrogenase-like"/>
    <property type="match status" value="1"/>
</dbReference>
<gene>
    <name evidence="1" type="ORF">METZ01_LOCUS503465</name>
</gene>
<dbReference type="EMBL" id="UINC01222021">
    <property type="protein sequence ID" value="SVE50611.1"/>
    <property type="molecule type" value="Genomic_DNA"/>
</dbReference>
<dbReference type="AlphaFoldDB" id="A0A383E1L8"/>